<keyword evidence="5" id="KW-1185">Reference proteome</keyword>
<feature type="region of interest" description="Disordered" evidence="2">
    <location>
        <begin position="1755"/>
        <end position="1788"/>
    </location>
</feature>
<dbReference type="Proteomes" id="UP000825935">
    <property type="component" value="Chromosome 30"/>
</dbReference>
<dbReference type="PANTHER" id="PTHR15678:SF6">
    <property type="entry name" value="BRIDGE-LIKE LIPID TRANSFER PROTEIN FAMILY MEMBER 2"/>
    <property type="match status" value="1"/>
</dbReference>
<feature type="coiled-coil region" evidence="1">
    <location>
        <begin position="2026"/>
        <end position="2053"/>
    </location>
</feature>
<dbReference type="OMA" id="CVKFCIR"/>
<dbReference type="PANTHER" id="PTHR15678">
    <property type="entry name" value="ANTIGEN MLAA-22-RELATED"/>
    <property type="match status" value="1"/>
</dbReference>
<feature type="compositionally biased region" description="Basic and acidic residues" evidence="2">
    <location>
        <begin position="2426"/>
        <end position="2444"/>
    </location>
</feature>
<dbReference type="InterPro" id="IPR019441">
    <property type="entry name" value="FMP27/BLTP2/Hobbit_GFWDK_RBG"/>
</dbReference>
<feature type="compositionally biased region" description="Polar residues" evidence="2">
    <location>
        <begin position="1755"/>
        <end position="1771"/>
    </location>
</feature>
<feature type="compositionally biased region" description="Polar residues" evidence="2">
    <location>
        <begin position="2654"/>
        <end position="2671"/>
    </location>
</feature>
<feature type="region of interest" description="Disordered" evidence="2">
    <location>
        <begin position="2411"/>
        <end position="2449"/>
    </location>
</feature>
<protein>
    <recommendedName>
        <fullName evidence="3">FMP27/BLTP2/Hobbit GFWDK motif-containing RBG unit domain-containing protein</fullName>
    </recommendedName>
</protein>
<organism evidence="4 5">
    <name type="scientific">Ceratopteris richardii</name>
    <name type="common">Triangle waterfern</name>
    <dbReference type="NCBI Taxonomy" id="49495"/>
    <lineage>
        <taxon>Eukaryota</taxon>
        <taxon>Viridiplantae</taxon>
        <taxon>Streptophyta</taxon>
        <taxon>Embryophyta</taxon>
        <taxon>Tracheophyta</taxon>
        <taxon>Polypodiopsida</taxon>
        <taxon>Polypodiidae</taxon>
        <taxon>Polypodiales</taxon>
        <taxon>Pteridineae</taxon>
        <taxon>Pteridaceae</taxon>
        <taxon>Parkerioideae</taxon>
        <taxon>Ceratopteris</taxon>
    </lineage>
</organism>
<gene>
    <name evidence="4" type="ORF">KP509_30G061600</name>
</gene>
<comment type="caution">
    <text evidence="4">The sequence shown here is derived from an EMBL/GenBank/DDBJ whole genome shotgun (WGS) entry which is preliminary data.</text>
</comment>
<dbReference type="OrthoDB" id="1562405at2759"/>
<dbReference type="Pfam" id="PF10344">
    <property type="entry name" value="Hobbit"/>
    <property type="match status" value="1"/>
</dbReference>
<proteinExistence type="predicted"/>
<keyword evidence="1" id="KW-0175">Coiled coil</keyword>
<evidence type="ECO:0000313" key="4">
    <source>
        <dbReference type="EMBL" id="KAH7290741.1"/>
    </source>
</evidence>
<evidence type="ECO:0000313" key="5">
    <source>
        <dbReference type="Proteomes" id="UP000825935"/>
    </source>
</evidence>
<name>A0A8T2R4R2_CERRI</name>
<evidence type="ECO:0000259" key="3">
    <source>
        <dbReference type="SMART" id="SM01214"/>
    </source>
</evidence>
<dbReference type="EMBL" id="CM035435">
    <property type="protein sequence ID" value="KAH7290741.1"/>
    <property type="molecule type" value="Genomic_DNA"/>
</dbReference>
<feature type="region of interest" description="Disordered" evidence="2">
    <location>
        <begin position="2651"/>
        <end position="2682"/>
    </location>
</feature>
<dbReference type="InterPro" id="IPR045167">
    <property type="entry name" value="Hobbit"/>
</dbReference>
<accession>A0A8T2R4R2</accession>
<feature type="region of interest" description="Disordered" evidence="2">
    <location>
        <begin position="1667"/>
        <end position="1692"/>
    </location>
</feature>
<dbReference type="SMART" id="SM01214">
    <property type="entry name" value="Fmp27_GFWDK"/>
    <property type="match status" value="1"/>
</dbReference>
<reference evidence="4" key="1">
    <citation type="submission" date="2021-08" db="EMBL/GenBank/DDBJ databases">
        <title>WGS assembly of Ceratopteris richardii.</title>
        <authorList>
            <person name="Marchant D.B."/>
            <person name="Chen G."/>
            <person name="Jenkins J."/>
            <person name="Shu S."/>
            <person name="Leebens-Mack J."/>
            <person name="Grimwood J."/>
            <person name="Schmutz J."/>
            <person name="Soltis P."/>
            <person name="Soltis D."/>
            <person name="Chen Z.-H."/>
        </authorList>
    </citation>
    <scope>NUCLEOTIDE SEQUENCE</scope>
    <source>
        <strain evidence="4">Whitten #5841</strain>
        <tissue evidence="4">Leaf</tissue>
    </source>
</reference>
<evidence type="ECO:0000256" key="2">
    <source>
        <dbReference type="SAM" id="MobiDB-lite"/>
    </source>
</evidence>
<sequence>MELTPAKFLTLFLFLSVTGWLFFLFAARLTAWMISRMIGASVQFRFGGFNCLKDVSVNFKKGVLESLVIGEVRIRTCKSSSDSLGSELAGAALLQVLLYDVEVVIRKPAKRNTTKKHHPRSHLSGHGKWMLFAKITKYVTVSILELVMQVPDWTVEIKELDLRMDTEESGTSLLSTRLLLSSCSLYDKDRNSHAEYTPSLGERVLIDGNLENVMGGTTTPFYVEQISINSTFGHIREQGVTVRHVDVLSGDMVLNINEKLVERLKAPRSRSDAKVSGSGLRIGEGGQATEVGLGNRTHILSKAPEKASLNLPKLLIKCGHKGGKIQFENEISGVQFVCCKVQQIDELGGSLSHLDIHLESGEIHVMRDDNVSFLGITRTAVIASVEIPKQNDMLPQVEVDVKLGGAQCSLLTGKVDKCLDMLYSMKPKAKGNDPVHSQKPPSSTKGINWTCTVSAPDMSITVHDISGLVLYNVSLQTSHIFFNSASKHDIGIHTELGELYVYMIEENSSLYKGLFGMDTNSGCLMQMTRVTIDFGVIECEASQVSSTCKKKAVVTVEFSGTAVHLTQQRFQSLLKNSLGLVHQVKQVLTKGRGARLSKGSSAQTVKKRRIQEVKLNIEGLSVQYCAEMHIVDSTVPDPKKVNFGCEGGEVILEENNDGKPRVASIKPAIYRGYEGSHVVCKLTFDIARLQLQIGYVKNDFQVNVRRLKLLHQEFATDLKPLCETLILDSQSAKVIYRLGTVGNGAPGCLVCISDLKGRWEPDFHLFILDSFLHMKAYFQRQRQIHHVARTVRKSSISIQHDASESVESKSSNKKAGKAISVVIAVDFEHIDICAALADGVDASFSVSSMFSEDFNVGILLEHLKILLNGATVMKSERLQVARIPCFIKNSSDISLIEGFSKGKTAIANCWDYLIQGSGLYIVLPYRLECRAIDDAVEDTWRALKLAMLAQRMSRGSSATATRSQRKVGEISSSFGGIKFIFESVTAEIEEEPLQGWLDEHHRLLLKQKIELDLREHLLEESTFDESTPEKGQVDISELRLKLQHQAFQAYNASCKKLKSYESSGSIRSKFQLGFRPSVNRGSLFSIKASHLEVTLLDIEGGKSGMIEQIRKLDCVPLGAEIPYSRILGKRVKICTSSLIVQLRDYTLPMFCGEGGKCDGQLIFARQATCFPRQIHQELYVGRWRKVSMFRSESGTTPPFKMFSELPIEFKKAEVAFGVGFEPALGDVSYAFTVALRRADLTVHDLPEVLEDVDFYGFRSTVRPSSLSSIKKERNLPWWDDMRYYIHGRNSIFSVDFKLLLLATTNPYEDSNFMKIEAGFMDIQQQEGSLSFFASNFRLGTSSMECLMIHEAAKPTPESKYEGSIQSPFFKLDITMDWDCETGNPLFHYLHAFPHENITREKVFDPFRSTSLILRWNFRLADVTTMENSVSFSDDSGYTSQRFERLKLNMCPVQNTADSCGLHGKTELVPDVPTMSLGGHDLLWIFKWWNTLYSPPHKLRTFSKWPRFAVARVPRSGNLSLDKVLTDFMLRVDSTPAKIKHIPLVQDDPAEGLTFSMKKFKYELCYSRGNQRYTFDCKRDILELVYQGLDLHVLKADLRKEVDPLNDMKFTNQIQKPTEDPAKRTNSTQCWTENGFFFTTDYFSLRKQAPKADLSRLSLWQEEAHRPSNTKAMECNNVSGSDPAQSDPSDDDGFNTVMPDNCLHVSLYGLKLLWAIYTRDAVWAWVQNLNAAFETPKPSPSRQYAQRKIMEEHKLSMSNPAENEVDPSQSNKVAGCSPSPFPSPSRQDIPLFHPSPVTKAAVATSNDEQDEEAEEEGTMHFMVNVVQPQFNLQAEEARGRFLLAAASGKVMARSFRSIINVGPEMISQNLRSGVDHLSGSIPEVAWSRRELSVLLEQVQAHVAPTDVDPGAGLQWLPRVSRNSHKVKRTGALLERVFMPCAMYFQYTRCKSEGSDIKVKALKRLSFNSSNITAIMTSRQFQVMVDIISNLLLARLPKPRRYFFLHGCDEDDDIKETDEVVPDGVQEVELARIKLEETERELKLLATDLKSVRQECSTMIIDNLDDEKQQQQLWMLDCGKGRLIAKLDEEWLAKVKARKLAARSLRIAMQVAAQQRFKEKEKSKSIPSAMQISWAIDKIVWRMLFGGESFAEAEINNMNLNVDRDFHERGIAQFTTKHFVVKNCLPNPKSNTVLSAWNPPLDWGRNSMLRVDAKQGAPKEGNSPLELFQVQIYPLKINLTERMYRMMWEYFFPKEDHDTQRRQVWKASTTAVVKRGKRTTGAVNESSISSVHRREQVLSKTSNTVPSALPMIIQPHLKGEEWQGIDIRLAAQVLEKDMRMASLQNAKFSGLQRSSSVGGTKEDKIHDLMIDSMQSTDGSLALSSSRNLHCSQSEHIEAGQASSLATMLSDNGLQKLRDGPRANRSQKLSRDDKKLIKSTSQDEKKSSASSRTNLELHNIRISQVELLITYEGSRMSVNELRLLMDTFMRVEFRGTWRRFFSRVKKHIIWSVLKSVAGMQGKKFKDKLQSQAQIDGGGYPGDMSSSSDSDESNADVYEQFFFSKLKTPADRAGEGFVSSIRGLFNSQRKKAKAVVLRRKRADDEAGEEGWTEGEADTAPITRQYSISKAKRLLRRHTTFTKKLLSSARHRGSIVFKEQSQGSPSIQSEGSSDHSSYYEDIEFVDP</sequence>
<feature type="domain" description="FMP27/BLTP2/Hobbit GFWDK motif-containing RBG unit" evidence="3">
    <location>
        <begin position="1144"/>
        <end position="1309"/>
    </location>
</feature>
<evidence type="ECO:0000256" key="1">
    <source>
        <dbReference type="SAM" id="Coils"/>
    </source>
</evidence>